<keyword evidence="4 10" id="KW-0963">Cytoplasm</keyword>
<dbReference type="OrthoDB" id="10255118at2759"/>
<evidence type="ECO:0000313" key="13">
    <source>
        <dbReference type="Proteomes" id="UP000785200"/>
    </source>
</evidence>
<comment type="caution">
    <text evidence="12">The sequence shown here is derived from an EMBL/GenBank/DDBJ whole genome shotgun (WGS) entry which is preliminary data.</text>
</comment>
<dbReference type="GO" id="GO:0008312">
    <property type="term" value="F:7S RNA binding"/>
    <property type="evidence" value="ECO:0007669"/>
    <property type="project" value="InterPro"/>
</dbReference>
<evidence type="ECO:0000256" key="8">
    <source>
        <dbReference type="ARBA" id="ARBA00023274"/>
    </source>
</evidence>
<evidence type="ECO:0000256" key="9">
    <source>
        <dbReference type="ARBA" id="ARBA00029498"/>
    </source>
</evidence>
<reference evidence="12" key="1">
    <citation type="submission" date="2019-07" db="EMBL/GenBank/DDBJ databases">
        <title>Hyphodiscus hymeniophilus genome sequencing and assembly.</title>
        <authorList>
            <person name="Kramer G."/>
            <person name="Nodwell J."/>
        </authorList>
    </citation>
    <scope>NUCLEOTIDE SEQUENCE</scope>
    <source>
        <strain evidence="12">ATCC 34498</strain>
    </source>
</reference>
<dbReference type="Pfam" id="PF16969">
    <property type="entry name" value="SRP68"/>
    <property type="match status" value="1"/>
</dbReference>
<dbReference type="GO" id="GO:0005047">
    <property type="term" value="F:signal recognition particle binding"/>
    <property type="evidence" value="ECO:0007669"/>
    <property type="project" value="InterPro"/>
</dbReference>
<name>A0A9P7AXM7_9HELO</name>
<protein>
    <recommendedName>
        <fullName evidence="9 10">Signal recognition particle subunit SRP68</fullName>
        <shortName evidence="10">SRP68</shortName>
    </recommendedName>
</protein>
<dbReference type="GO" id="GO:0030942">
    <property type="term" value="F:endoplasmic reticulum signal peptide binding"/>
    <property type="evidence" value="ECO:0007669"/>
    <property type="project" value="InterPro"/>
</dbReference>
<sequence length="620" mass="68428">MDVTKFVITGRDKAKLYGDSASYRTQLSNRIHNLRKKLGVATKPRAKYTPKPPITAEDIGRNHEFAQLLLLTSERAWANAMSMREVHSSEKKGITGSTRSHIISRLHKASKYADELFKLLTDQTQTGATIEDVLEARAYAASLDGAMQFEKQSWEACVKSYSEARIIYSALASSTKSDIFKDLLEDPIDQSIRYGAYQMRMPRTIAVPVIARKYFPRSDTELVSQVEKLDSDVLNDQPTKTKATAESGDTRKRITWRSRTVDLEDAAIATALASVDSAASRLTETLASVTVTKDRASAYDDILIASQDAVDATKHAIDELVGEGVGQGDKRMQSLQITKTSVSYDMVSWRIGRNRVLVGERDGAVLDAPVVKQSKKKNAKPVKEEGTGRKLAHLREKAVLYDSILQSLDSIKELPGVAADSSFREELDAKYGYFSALKCLTIARSHAILSSPKNALALLSRALEKSTTAHSHLSSTMETDSRSPPNITISADEAAFLQNLLTAEVQRYRALVELSNLTEKASSTTNNQPLVERLNEYPAKEVDLQNLVSYPPKLEAVPVKPLFFDAAWNYIEYPGREVKREAQNGVVAEKGEVKSRRPSRRKGGLGLGGDGDCRQAAKIP</sequence>
<evidence type="ECO:0000256" key="11">
    <source>
        <dbReference type="SAM" id="MobiDB-lite"/>
    </source>
</evidence>
<keyword evidence="8 10" id="KW-0687">Ribonucleoprotein</keyword>
<dbReference type="GO" id="GO:0005786">
    <property type="term" value="C:signal recognition particle, endoplasmic reticulum targeting"/>
    <property type="evidence" value="ECO:0007669"/>
    <property type="project" value="UniProtKB-KW"/>
</dbReference>
<dbReference type="Proteomes" id="UP000785200">
    <property type="component" value="Unassembled WGS sequence"/>
</dbReference>
<dbReference type="InterPro" id="IPR026258">
    <property type="entry name" value="SRP68"/>
</dbReference>
<evidence type="ECO:0000313" key="12">
    <source>
        <dbReference type="EMBL" id="KAG0649199.1"/>
    </source>
</evidence>
<dbReference type="PANTHER" id="PTHR12860">
    <property type="entry name" value="SIGNAL RECOGNITION PARTICLE 68 KDA PROTEIN"/>
    <property type="match status" value="1"/>
</dbReference>
<dbReference type="InterPro" id="IPR034652">
    <property type="entry name" value="SRP68-RBD"/>
</dbReference>
<keyword evidence="5 10" id="KW-0694">RNA-binding</keyword>
<dbReference type="GO" id="GO:0006614">
    <property type="term" value="P:SRP-dependent cotranslational protein targeting to membrane"/>
    <property type="evidence" value="ECO:0007669"/>
    <property type="project" value="InterPro"/>
</dbReference>
<keyword evidence="6 10" id="KW-0733">Signal recognition particle</keyword>
<evidence type="ECO:0000256" key="1">
    <source>
        <dbReference type="ARBA" id="ARBA00004496"/>
    </source>
</evidence>
<evidence type="ECO:0000256" key="5">
    <source>
        <dbReference type="ARBA" id="ARBA00022884"/>
    </source>
</evidence>
<dbReference type="GO" id="GO:0005730">
    <property type="term" value="C:nucleolus"/>
    <property type="evidence" value="ECO:0007669"/>
    <property type="project" value="UniProtKB-SubCell"/>
</dbReference>
<dbReference type="Gene3D" id="1.10.3450.40">
    <property type="entry name" value="Signal recognition particle, SRP68 subunit, RNA-binding domain"/>
    <property type="match status" value="1"/>
</dbReference>
<organism evidence="12 13">
    <name type="scientific">Hyphodiscus hymeniophilus</name>
    <dbReference type="NCBI Taxonomy" id="353542"/>
    <lineage>
        <taxon>Eukaryota</taxon>
        <taxon>Fungi</taxon>
        <taxon>Dikarya</taxon>
        <taxon>Ascomycota</taxon>
        <taxon>Pezizomycotina</taxon>
        <taxon>Leotiomycetes</taxon>
        <taxon>Helotiales</taxon>
        <taxon>Hyphodiscaceae</taxon>
        <taxon>Hyphodiscus</taxon>
    </lineage>
</organism>
<evidence type="ECO:0000256" key="3">
    <source>
        <dbReference type="ARBA" id="ARBA00009352"/>
    </source>
</evidence>
<dbReference type="AlphaFoldDB" id="A0A9P7AXM7"/>
<dbReference type="EMBL" id="VNKQ01000008">
    <property type="protein sequence ID" value="KAG0649199.1"/>
    <property type="molecule type" value="Genomic_DNA"/>
</dbReference>
<evidence type="ECO:0000256" key="6">
    <source>
        <dbReference type="ARBA" id="ARBA00023135"/>
    </source>
</evidence>
<keyword evidence="7" id="KW-0539">Nucleus</keyword>
<dbReference type="PANTHER" id="PTHR12860:SF0">
    <property type="entry name" value="SIGNAL RECOGNITION PARTICLE SUBUNIT SRP68"/>
    <property type="match status" value="1"/>
</dbReference>
<comment type="subcellular location">
    <subcellularLocation>
        <location evidence="1 10">Cytoplasm</location>
    </subcellularLocation>
    <subcellularLocation>
        <location evidence="2">Nucleus</location>
        <location evidence="2">Nucleolus</location>
    </subcellularLocation>
</comment>
<dbReference type="PIRSF" id="PIRSF038995">
    <property type="entry name" value="SRP68"/>
    <property type="match status" value="1"/>
</dbReference>
<evidence type="ECO:0000256" key="2">
    <source>
        <dbReference type="ARBA" id="ARBA00004604"/>
    </source>
</evidence>
<feature type="compositionally biased region" description="Basic and acidic residues" evidence="11">
    <location>
        <begin position="611"/>
        <end position="620"/>
    </location>
</feature>
<proteinExistence type="inferred from homology"/>
<evidence type="ECO:0000256" key="4">
    <source>
        <dbReference type="ARBA" id="ARBA00022490"/>
    </source>
</evidence>
<evidence type="ECO:0000256" key="7">
    <source>
        <dbReference type="ARBA" id="ARBA00023242"/>
    </source>
</evidence>
<evidence type="ECO:0000256" key="10">
    <source>
        <dbReference type="PIRNR" id="PIRNR038995"/>
    </source>
</evidence>
<comment type="function">
    <text evidence="10">Component of the signal recognition particle (SRP) complex, a ribonucleoprotein complex that mediates the cotranslational targeting of secretory and membrane proteins to the endoplasmic reticulum (ER). The SRP complex interacts with the signal sequence in nascent secretory and membrane proteins and directs them to the membrane of the ER.</text>
</comment>
<dbReference type="CDD" id="cd15481">
    <property type="entry name" value="SRP68-RBD"/>
    <property type="match status" value="1"/>
</dbReference>
<keyword evidence="13" id="KW-1185">Reference proteome</keyword>
<gene>
    <name evidence="12" type="ORF">D0Z07_4498</name>
</gene>
<comment type="similarity">
    <text evidence="3 10">Belongs to the SRP68 family.</text>
</comment>
<accession>A0A9P7AXM7</accession>
<dbReference type="InterPro" id="IPR038253">
    <property type="entry name" value="SRP68_N_sf"/>
</dbReference>
<feature type="region of interest" description="Disordered" evidence="11">
    <location>
        <begin position="589"/>
        <end position="620"/>
    </location>
</feature>